<reference evidence="1 2" key="1">
    <citation type="submission" date="2015-07" db="EMBL/GenBank/DDBJ databases">
        <title>Whole genome sequence of Herpetosiphon geysericola DSM 7119.</title>
        <authorList>
            <person name="Hemp J."/>
            <person name="Ward L.M."/>
            <person name="Pace L.A."/>
            <person name="Fischer W.W."/>
        </authorList>
    </citation>
    <scope>NUCLEOTIDE SEQUENCE [LARGE SCALE GENOMIC DNA]</scope>
    <source>
        <strain evidence="1 2">DSM 7119</strain>
    </source>
</reference>
<dbReference type="Proteomes" id="UP000050277">
    <property type="component" value="Unassembled WGS sequence"/>
</dbReference>
<dbReference type="AlphaFoldDB" id="A0A0P6XKA4"/>
<protein>
    <submittedName>
        <fullName evidence="1">Uncharacterized protein</fullName>
    </submittedName>
</protein>
<dbReference type="EMBL" id="LGKP01000037">
    <property type="protein sequence ID" value="KPL80629.1"/>
    <property type="molecule type" value="Genomic_DNA"/>
</dbReference>
<comment type="caution">
    <text evidence="1">The sequence shown here is derived from an EMBL/GenBank/DDBJ whole genome shotgun (WGS) entry which is preliminary data.</text>
</comment>
<evidence type="ECO:0000313" key="2">
    <source>
        <dbReference type="Proteomes" id="UP000050277"/>
    </source>
</evidence>
<proteinExistence type="predicted"/>
<sequence length="142" mass="16188">MTTTAQAQQVIPLIRALLDEYRAVMLRVVVLDGFLYQPSAIESRVARLFIFDPERTDQRWTDHLSAMAARLATDTTLDAERRADLMALGSAVREGFLRMHAASCAFEQQCDPDQRPYATYLLATLLCQLETTIRADHAWDRR</sequence>
<gene>
    <name evidence="1" type="ORF">SE18_23740</name>
</gene>
<evidence type="ECO:0000313" key="1">
    <source>
        <dbReference type="EMBL" id="KPL80629.1"/>
    </source>
</evidence>
<name>A0A0P6XKA4_9CHLR</name>
<organism evidence="1 2">
    <name type="scientific">Herpetosiphon geysericola</name>
    <dbReference type="NCBI Taxonomy" id="70996"/>
    <lineage>
        <taxon>Bacteria</taxon>
        <taxon>Bacillati</taxon>
        <taxon>Chloroflexota</taxon>
        <taxon>Chloroflexia</taxon>
        <taxon>Herpetosiphonales</taxon>
        <taxon>Herpetosiphonaceae</taxon>
        <taxon>Herpetosiphon</taxon>
    </lineage>
</organism>
<keyword evidence="2" id="KW-1185">Reference proteome</keyword>
<accession>A0A0P6XKA4</accession>